<accession>A0A179SRL7</accession>
<keyword evidence="2" id="KW-1185">Reference proteome</keyword>
<gene>
    <name evidence="1" type="ORF">A6K24_07930</name>
</gene>
<protein>
    <recommendedName>
        <fullName evidence="3">YheC/YheD family protein</fullName>
    </recommendedName>
</protein>
<proteinExistence type="predicted"/>
<organism evidence="1 2">
    <name type="scientific">Metabacillus litoralis</name>
    <dbReference type="NCBI Taxonomy" id="152268"/>
    <lineage>
        <taxon>Bacteria</taxon>
        <taxon>Bacillati</taxon>
        <taxon>Bacillota</taxon>
        <taxon>Bacilli</taxon>
        <taxon>Bacillales</taxon>
        <taxon>Bacillaceae</taxon>
        <taxon>Metabacillus</taxon>
    </lineage>
</organism>
<dbReference type="EMBL" id="LWSG01000034">
    <property type="protein sequence ID" value="OAS84024.1"/>
    <property type="molecule type" value="Genomic_DNA"/>
</dbReference>
<dbReference type="OrthoDB" id="7869153at2"/>
<dbReference type="SUPFAM" id="SSF56059">
    <property type="entry name" value="Glutathione synthetase ATP-binding domain-like"/>
    <property type="match status" value="1"/>
</dbReference>
<dbReference type="Gene3D" id="3.30.470.20">
    <property type="entry name" value="ATP-grasp fold, B domain"/>
    <property type="match status" value="1"/>
</dbReference>
<name>A0A179SRL7_9BACI</name>
<dbReference type="AlphaFoldDB" id="A0A179SRL7"/>
<dbReference type="STRING" id="152268.A6K24_07930"/>
<sequence length="367" mass="42131">MELTKLEQPTLGFLVVNKHHENGYATEIAKRSAQFNIQFVRFEPTSIEPSTLMINGEKYDQQTQSWKNEVFPIPSFIYDRCFYHQKQAIYKCKPIVEWLKKNPQTTFLGFGLPDKWKIYQSLQSDPIISSYLPHTELVREPNQILHRLKVDTTCLLKPINGSRGNGIIAVKHHTKAIMITYHKGKDKKTKDFQSIKEFASWCEKLLKQQTYLLQPLLPLLDNQGYPFDIRLFLQKNKHGKWGLVGKGVRKGYYGSFLSNLNSGGDALTYSDWSSTLSSKQKVLLEDELRTISTHLPTSLEEKVTRLFEIGVDIGYAKDGSVWILDMNSKPGRKTLIETNPNAAENLFEAPLAYCHFLRNQAAIKESN</sequence>
<evidence type="ECO:0000313" key="1">
    <source>
        <dbReference type="EMBL" id="OAS84024.1"/>
    </source>
</evidence>
<dbReference type="Proteomes" id="UP000078534">
    <property type="component" value="Unassembled WGS sequence"/>
</dbReference>
<dbReference type="InterPro" id="IPR026838">
    <property type="entry name" value="YheC/D"/>
</dbReference>
<evidence type="ECO:0008006" key="3">
    <source>
        <dbReference type="Google" id="ProtNLM"/>
    </source>
</evidence>
<comment type="caution">
    <text evidence="1">The sequence shown here is derived from an EMBL/GenBank/DDBJ whole genome shotgun (WGS) entry which is preliminary data.</text>
</comment>
<reference evidence="2" key="1">
    <citation type="submission" date="2016-04" db="EMBL/GenBank/DDBJ databases">
        <authorList>
            <person name="Lyu Z."/>
            <person name="Lyu W."/>
        </authorList>
    </citation>
    <scope>NUCLEOTIDE SEQUENCE [LARGE SCALE GENOMIC DNA]</scope>
    <source>
        <strain evidence="2">C44</strain>
    </source>
</reference>
<dbReference type="Pfam" id="PF14398">
    <property type="entry name" value="ATPgrasp_YheCD"/>
    <property type="match status" value="1"/>
</dbReference>
<dbReference type="RefSeq" id="WP_066336973.1">
    <property type="nucleotide sequence ID" value="NZ_LWSG01000034.1"/>
</dbReference>
<evidence type="ECO:0000313" key="2">
    <source>
        <dbReference type="Proteomes" id="UP000078534"/>
    </source>
</evidence>